<evidence type="ECO:0000313" key="6">
    <source>
        <dbReference type="EMBL" id="AJF06068.1"/>
    </source>
</evidence>
<reference evidence="6 7" key="1">
    <citation type="journal article" date="2015" name="Genome Announc.">
        <title>Genomes of Geoalkalibacter ferrihydriticus Z-0531T and Geoalkalibacter subterraneus Red1T, Two Haloalkaliphilic Metal-Reducing Deltaproteobacteria.</title>
        <authorList>
            <person name="Badalamenti J.P."/>
            <person name="Krajmalnik-Brown R."/>
            <person name="Torres C.I."/>
            <person name="Bond D.R."/>
        </authorList>
    </citation>
    <scope>NUCLEOTIDE SEQUENCE [LARGE SCALE GENOMIC DNA]</scope>
    <source>
        <strain evidence="6 7">Red1</strain>
    </source>
</reference>
<dbReference type="GO" id="GO:1990281">
    <property type="term" value="C:efflux pump complex"/>
    <property type="evidence" value="ECO:0007669"/>
    <property type="project" value="TreeGrafter"/>
</dbReference>
<dbReference type="GO" id="GO:0015562">
    <property type="term" value="F:efflux transmembrane transporter activity"/>
    <property type="evidence" value="ECO:0007669"/>
    <property type="project" value="InterPro"/>
</dbReference>
<organism evidence="6 7">
    <name type="scientific">Geoalkalibacter subterraneus</name>
    <dbReference type="NCBI Taxonomy" id="483547"/>
    <lineage>
        <taxon>Bacteria</taxon>
        <taxon>Pseudomonadati</taxon>
        <taxon>Thermodesulfobacteriota</taxon>
        <taxon>Desulfuromonadia</taxon>
        <taxon>Desulfuromonadales</taxon>
        <taxon>Geoalkalibacteraceae</taxon>
        <taxon>Geoalkalibacter</taxon>
    </lineage>
</organism>
<proteinExistence type="predicted"/>
<evidence type="ECO:0000256" key="2">
    <source>
        <dbReference type="ARBA" id="ARBA00022452"/>
    </source>
</evidence>
<keyword evidence="4" id="KW-0472">Membrane</keyword>
<evidence type="ECO:0000313" key="7">
    <source>
        <dbReference type="Proteomes" id="UP000035036"/>
    </source>
</evidence>
<keyword evidence="2" id="KW-1134">Transmembrane beta strand</keyword>
<dbReference type="GO" id="GO:0009279">
    <property type="term" value="C:cell outer membrane"/>
    <property type="evidence" value="ECO:0007669"/>
    <property type="project" value="UniProtKB-SubCell"/>
</dbReference>
<dbReference type="GO" id="GO:0015288">
    <property type="term" value="F:porin activity"/>
    <property type="evidence" value="ECO:0007669"/>
    <property type="project" value="TreeGrafter"/>
</dbReference>
<evidence type="ECO:0000256" key="3">
    <source>
        <dbReference type="ARBA" id="ARBA00022692"/>
    </source>
</evidence>
<dbReference type="Proteomes" id="UP000035036">
    <property type="component" value="Chromosome"/>
</dbReference>
<dbReference type="SUPFAM" id="SSF56954">
    <property type="entry name" value="Outer membrane efflux proteins (OEP)"/>
    <property type="match status" value="1"/>
</dbReference>
<evidence type="ECO:0000256" key="4">
    <source>
        <dbReference type="ARBA" id="ARBA00023136"/>
    </source>
</evidence>
<evidence type="ECO:0008006" key="8">
    <source>
        <dbReference type="Google" id="ProtNLM"/>
    </source>
</evidence>
<dbReference type="HOGENOM" id="CLU_1298310_0_0_7"/>
<evidence type="ECO:0000256" key="1">
    <source>
        <dbReference type="ARBA" id="ARBA00004442"/>
    </source>
</evidence>
<gene>
    <name evidence="6" type="ORF">GSUB_05120</name>
</gene>
<dbReference type="InterPro" id="IPR051906">
    <property type="entry name" value="TolC-like"/>
</dbReference>
<evidence type="ECO:0000256" key="5">
    <source>
        <dbReference type="ARBA" id="ARBA00023237"/>
    </source>
</evidence>
<dbReference type="Gene3D" id="1.20.1600.10">
    <property type="entry name" value="Outer membrane efflux proteins (OEP)"/>
    <property type="match status" value="1"/>
</dbReference>
<dbReference type="STRING" id="483547.GSUB_05120"/>
<dbReference type="PANTHER" id="PTHR30026">
    <property type="entry name" value="OUTER MEMBRANE PROTEIN TOLC"/>
    <property type="match status" value="1"/>
</dbReference>
<keyword evidence="3" id="KW-0812">Transmembrane</keyword>
<name>A0A0B5FFL4_9BACT</name>
<protein>
    <recommendedName>
        <fullName evidence="8">Transporter</fullName>
    </recommendedName>
</protein>
<dbReference type="AlphaFoldDB" id="A0A0B5FFL4"/>
<sequence length="212" mass="24155">MNSQPFSGERDLFDARRAYDDALDQIALLVRYDQPVAPEDPELERKPVYFSEEPGFAAAVRQSPEIMQQLRRIERLDIEGEVARNQVLPRVDLAAEYSHRGFDERYADTVGDLADDDLANWQVGVELSCPVANRAARNELTRVRLLRRQQSVRLNQLKEEVRTEIRAALADYNNAVTDYLRVSGLLLEQAGVRFIAQVRKDEDGPLLGMETP</sequence>
<dbReference type="KEGG" id="gsb:GSUB_05120"/>
<keyword evidence="5" id="KW-0998">Cell outer membrane</keyword>
<dbReference type="PANTHER" id="PTHR30026:SF21">
    <property type="entry name" value="SLR1270 PROTEIN"/>
    <property type="match status" value="1"/>
</dbReference>
<comment type="subcellular location">
    <subcellularLocation>
        <location evidence="1">Cell outer membrane</location>
    </subcellularLocation>
</comment>
<keyword evidence="7" id="KW-1185">Reference proteome</keyword>
<dbReference type="EMBL" id="CP010311">
    <property type="protein sequence ID" value="AJF06068.1"/>
    <property type="molecule type" value="Genomic_DNA"/>
</dbReference>
<accession>A0A0B5FFL4</accession>